<dbReference type="EMBL" id="UHID01000007">
    <property type="protein sequence ID" value="SUP60330.1"/>
    <property type="molecule type" value="Genomic_DNA"/>
</dbReference>
<protein>
    <submittedName>
        <fullName evidence="1">Uncharacterized conserved protein (DUF2267)</fullName>
    </submittedName>
</protein>
<accession>A0A380P548</accession>
<evidence type="ECO:0000313" key="2">
    <source>
        <dbReference type="Proteomes" id="UP000254150"/>
    </source>
</evidence>
<dbReference type="Pfam" id="PF10025">
    <property type="entry name" value="DUF2267"/>
    <property type="match status" value="1"/>
</dbReference>
<proteinExistence type="predicted"/>
<dbReference type="Proteomes" id="UP000254150">
    <property type="component" value="Unassembled WGS sequence"/>
</dbReference>
<reference evidence="1 2" key="1">
    <citation type="submission" date="2018-06" db="EMBL/GenBank/DDBJ databases">
        <authorList>
            <consortium name="Pathogen Informatics"/>
            <person name="Doyle S."/>
        </authorList>
    </citation>
    <scope>NUCLEOTIDE SEQUENCE [LARGE SCALE GENOMIC DNA]</scope>
    <source>
        <strain evidence="1 2">NCTC7807</strain>
    </source>
</reference>
<dbReference type="GeneID" id="95069151"/>
<organism evidence="1 2">
    <name type="scientific">Streptomyces griseus</name>
    <dbReference type="NCBI Taxonomy" id="1911"/>
    <lineage>
        <taxon>Bacteria</taxon>
        <taxon>Bacillati</taxon>
        <taxon>Actinomycetota</taxon>
        <taxon>Actinomycetes</taxon>
        <taxon>Kitasatosporales</taxon>
        <taxon>Streptomycetaceae</taxon>
        <taxon>Streptomyces</taxon>
    </lineage>
</organism>
<name>A0A380P548_STRGR</name>
<sequence>MPYGPHQTTFPTPSPGWTQFLEAVRYRGVYPTRARAEEAVRLVLAGLGRQLDGDHRAALAARLPAEAARLLTRETPDTTALTGQELVADLAARTGASLATTRWDTGSVLTVVAELAGPVLLERLLDRLPPGHALLFGRAELSQPAA</sequence>
<gene>
    <name evidence="1" type="ORF">NCTC7807_04397</name>
</gene>
<evidence type="ECO:0000313" key="1">
    <source>
        <dbReference type="EMBL" id="SUP60330.1"/>
    </source>
</evidence>
<dbReference type="AlphaFoldDB" id="A0A380P548"/>
<dbReference type="Gene3D" id="1.10.490.110">
    <property type="entry name" value="Uncharacterized conserved protein DUF2267"/>
    <property type="match status" value="1"/>
</dbReference>
<dbReference type="InterPro" id="IPR038282">
    <property type="entry name" value="DUF2267_sf"/>
</dbReference>
<dbReference type="InterPro" id="IPR018727">
    <property type="entry name" value="DUF2267"/>
</dbReference>
<dbReference type="RefSeq" id="WP_100453711.1">
    <property type="nucleotide sequence ID" value="NZ_UHID01000007.1"/>
</dbReference>